<feature type="compositionally biased region" description="Low complexity" evidence="10">
    <location>
        <begin position="63"/>
        <end position="81"/>
    </location>
</feature>
<feature type="compositionally biased region" description="Basic residues" evidence="10">
    <location>
        <begin position="238"/>
        <end position="256"/>
    </location>
</feature>
<evidence type="ECO:0000256" key="2">
    <source>
        <dbReference type="ARBA" id="ARBA00005842"/>
    </source>
</evidence>
<evidence type="ECO:0000256" key="3">
    <source>
        <dbReference type="ARBA" id="ARBA00012665"/>
    </source>
</evidence>
<dbReference type="GO" id="GO:0008033">
    <property type="term" value="P:tRNA processing"/>
    <property type="evidence" value="ECO:0007669"/>
    <property type="project" value="UniProtKB-KW"/>
</dbReference>
<keyword evidence="5" id="KW-0819">tRNA processing</keyword>
<evidence type="ECO:0000256" key="7">
    <source>
        <dbReference type="ARBA" id="ARBA00022840"/>
    </source>
</evidence>
<dbReference type="PANTHER" id="PTHR11088:SF60">
    <property type="entry name" value="TRNA DIMETHYLALLYLTRANSFERASE"/>
    <property type="match status" value="1"/>
</dbReference>
<evidence type="ECO:0000256" key="9">
    <source>
        <dbReference type="ARBA" id="ARBA00049563"/>
    </source>
</evidence>
<comment type="catalytic activity">
    <reaction evidence="9">
        <text>adenosine(37) in tRNA + dimethylallyl diphosphate = N(6)-dimethylallyladenosine(37) in tRNA + diphosphate</text>
        <dbReference type="Rhea" id="RHEA:26482"/>
        <dbReference type="Rhea" id="RHEA-COMP:10162"/>
        <dbReference type="Rhea" id="RHEA-COMP:10375"/>
        <dbReference type="ChEBI" id="CHEBI:33019"/>
        <dbReference type="ChEBI" id="CHEBI:57623"/>
        <dbReference type="ChEBI" id="CHEBI:74411"/>
        <dbReference type="ChEBI" id="CHEBI:74415"/>
        <dbReference type="EC" id="2.5.1.75"/>
    </reaction>
</comment>
<feature type="compositionally biased region" description="Acidic residues" evidence="10">
    <location>
        <begin position="302"/>
        <end position="316"/>
    </location>
</feature>
<comment type="cofactor">
    <cofactor evidence="1">
        <name>Mg(2+)</name>
        <dbReference type="ChEBI" id="CHEBI:18420"/>
    </cofactor>
</comment>
<sequence>MRPAPGGAGLCSGGRVVALLVSILAILISARAKSSSSPSKLRRLGNYCRREHHPGHPLGSLASSSSSWSSWSSWSSSSSIRDTNRDIDRNNRYEYRAGSGRIRRSHPPKTRTPWEGGGRRMISSRRPLHTLVVNVRRRRYARRRSDVVLSSSSSLFALLPSPRLRLDASSMSSMSSRKRPAAIRSPGGTMTIDRVVASGPFATSGGISTTEGNDVYKCDDIDGGGGGTTTTEEERLDRQRHRHHHHHHHRRARGRPHHRPLVIVLAGPTAVGKSDVAATLCSSTLAASITIGHRRATSLGMGEEEEEEDDDDDDDAGMAGGTENDHRHRHRHRRGVDVDMTIRGHVISADSVQAYRDADIGSNKPTDDELYITPHHLIDVVDIIPASSNSNSSTSSSSTSTYNAADWMDDACYVIRRLAPPPLERDYDDEDCDHDSNCDVAVVKEEEEVGKTDVVDGSIARRRERIDAALRHSLAPLAKSIVAIEPIATTRDVDNNGVVSSSSSSSYTTSSVLPVVVGGTMMYLQWLVRGMPDAVRPTEYASRRAARVIDELRRSSSLSKSSKMVDVEVDVDVDVNSWEVASAHVSSLGPLFARRVRKLPGRDWYRLRRLLEVAYTIASIKMADNTSGDGREEEEMEVLRNLTEEEVYTGLRSGRLSDLGYDVRCFFLCPSDRMTHFHIVDDRCERMLMSGLLRETTDLCLSGAMSAESQVARAIGYRQALRYLRREDARRNDVDAFVAFVEDFMSATRQYAKKQMQWFRRDDEFAFVPIRMDDEKDSRVKNAAEMIANLCKLRREDFDSELRPCGAKDDGDCVAPPYYLSARTKLENERQGKTMKFFISRRVHLLDGTDEFKRVMAEADECTRLVQGFAGGEC</sequence>
<organism evidence="12 13">
    <name type="scientific">Cyclostephanos tholiformis</name>
    <dbReference type="NCBI Taxonomy" id="382380"/>
    <lineage>
        <taxon>Eukaryota</taxon>
        <taxon>Sar</taxon>
        <taxon>Stramenopiles</taxon>
        <taxon>Ochrophyta</taxon>
        <taxon>Bacillariophyta</taxon>
        <taxon>Coscinodiscophyceae</taxon>
        <taxon>Thalassiosirophycidae</taxon>
        <taxon>Stephanodiscales</taxon>
        <taxon>Stephanodiscaceae</taxon>
        <taxon>Cyclostephanos</taxon>
    </lineage>
</organism>
<dbReference type="GO" id="GO:0052381">
    <property type="term" value="F:tRNA dimethylallyltransferase activity"/>
    <property type="evidence" value="ECO:0007669"/>
    <property type="project" value="UniProtKB-EC"/>
</dbReference>
<reference evidence="12 13" key="1">
    <citation type="submission" date="2024-10" db="EMBL/GenBank/DDBJ databases">
        <title>Updated reference genomes for cyclostephanoid diatoms.</title>
        <authorList>
            <person name="Roberts W.R."/>
            <person name="Alverson A.J."/>
        </authorList>
    </citation>
    <scope>NUCLEOTIDE SEQUENCE [LARGE SCALE GENOMIC DNA]</scope>
    <source>
        <strain evidence="12 13">AJA228-03</strain>
    </source>
</reference>
<dbReference type="Pfam" id="PF01715">
    <property type="entry name" value="IPPT"/>
    <property type="match status" value="2"/>
</dbReference>
<dbReference type="EC" id="2.5.1.75" evidence="3"/>
<dbReference type="Proteomes" id="UP001530377">
    <property type="component" value="Unassembled WGS sequence"/>
</dbReference>
<evidence type="ECO:0000256" key="11">
    <source>
        <dbReference type="SAM" id="SignalP"/>
    </source>
</evidence>
<protein>
    <recommendedName>
        <fullName evidence="3">tRNA dimethylallyltransferase</fullName>
        <ecNumber evidence="3">2.5.1.75</ecNumber>
    </recommendedName>
</protein>
<dbReference type="AlphaFoldDB" id="A0ABD3SCD6"/>
<feature type="chain" id="PRO_5044773162" description="tRNA dimethylallyltransferase" evidence="11">
    <location>
        <begin position="33"/>
        <end position="874"/>
    </location>
</feature>
<dbReference type="EMBL" id="JALLPB020000076">
    <property type="protein sequence ID" value="KAL3822056.1"/>
    <property type="molecule type" value="Genomic_DNA"/>
</dbReference>
<keyword evidence="4" id="KW-0808">Transferase</keyword>
<keyword evidence="8" id="KW-0460">Magnesium</keyword>
<evidence type="ECO:0000256" key="1">
    <source>
        <dbReference type="ARBA" id="ARBA00001946"/>
    </source>
</evidence>
<dbReference type="GO" id="GO:0005524">
    <property type="term" value="F:ATP binding"/>
    <property type="evidence" value="ECO:0007669"/>
    <property type="project" value="UniProtKB-KW"/>
</dbReference>
<proteinExistence type="inferred from homology"/>
<evidence type="ECO:0000313" key="13">
    <source>
        <dbReference type="Proteomes" id="UP001530377"/>
    </source>
</evidence>
<evidence type="ECO:0000256" key="6">
    <source>
        <dbReference type="ARBA" id="ARBA00022741"/>
    </source>
</evidence>
<evidence type="ECO:0000256" key="5">
    <source>
        <dbReference type="ARBA" id="ARBA00022694"/>
    </source>
</evidence>
<dbReference type="InterPro" id="IPR039657">
    <property type="entry name" value="Dimethylallyltransferase"/>
</dbReference>
<comment type="caution">
    <text evidence="12">The sequence shown here is derived from an EMBL/GenBank/DDBJ whole genome shotgun (WGS) entry which is preliminary data.</text>
</comment>
<evidence type="ECO:0000313" key="12">
    <source>
        <dbReference type="EMBL" id="KAL3822056.1"/>
    </source>
</evidence>
<feature type="signal peptide" evidence="11">
    <location>
        <begin position="1"/>
        <end position="32"/>
    </location>
</feature>
<dbReference type="PANTHER" id="PTHR11088">
    <property type="entry name" value="TRNA DIMETHYLALLYLTRANSFERASE"/>
    <property type="match status" value="1"/>
</dbReference>
<feature type="region of interest" description="Disordered" evidence="10">
    <location>
        <begin position="222"/>
        <end position="256"/>
    </location>
</feature>
<feature type="region of interest" description="Disordered" evidence="10">
    <location>
        <begin position="296"/>
        <end position="333"/>
    </location>
</feature>
<keyword evidence="7" id="KW-0067">ATP-binding</keyword>
<comment type="similarity">
    <text evidence="2">Belongs to the IPP transferase family.</text>
</comment>
<feature type="region of interest" description="Disordered" evidence="10">
    <location>
        <begin position="97"/>
        <end position="121"/>
    </location>
</feature>
<accession>A0ABD3SCD6</accession>
<dbReference type="HAMAP" id="MF_00185">
    <property type="entry name" value="IPP_trans"/>
    <property type="match status" value="1"/>
</dbReference>
<name>A0ABD3SCD6_9STRA</name>
<gene>
    <name evidence="12" type="ORF">ACHAXA_007849</name>
</gene>
<dbReference type="Gene3D" id="3.40.50.300">
    <property type="entry name" value="P-loop containing nucleotide triphosphate hydrolases"/>
    <property type="match status" value="2"/>
</dbReference>
<keyword evidence="13" id="KW-1185">Reference proteome</keyword>
<feature type="region of interest" description="Disordered" evidence="10">
    <location>
        <begin position="55"/>
        <end position="83"/>
    </location>
</feature>
<evidence type="ECO:0000256" key="4">
    <source>
        <dbReference type="ARBA" id="ARBA00022679"/>
    </source>
</evidence>
<evidence type="ECO:0000256" key="8">
    <source>
        <dbReference type="ARBA" id="ARBA00022842"/>
    </source>
</evidence>
<evidence type="ECO:0000256" key="10">
    <source>
        <dbReference type="SAM" id="MobiDB-lite"/>
    </source>
</evidence>
<keyword evidence="11" id="KW-0732">Signal</keyword>
<dbReference type="InterPro" id="IPR018022">
    <property type="entry name" value="IPT"/>
</dbReference>
<dbReference type="InterPro" id="IPR027417">
    <property type="entry name" value="P-loop_NTPase"/>
</dbReference>
<keyword evidence="6" id="KW-0547">Nucleotide-binding</keyword>